<sequence>MTSRLSRSVSQKPTTARIVSIFLRASVHSQYHRRIAERITQRIAELVDEFVGDIHPLAVKREVRDSSSDVLFSIRFRGMRENGNFLRIPSGRDEREIEESESW</sequence>
<proteinExistence type="predicted"/>
<dbReference type="Proteomes" id="UP001054837">
    <property type="component" value="Unassembled WGS sequence"/>
</dbReference>
<dbReference type="EMBL" id="BPLQ01015341">
    <property type="protein sequence ID" value="GIY87449.1"/>
    <property type="molecule type" value="Genomic_DNA"/>
</dbReference>
<accession>A0AAV4X0C2</accession>
<protein>
    <submittedName>
        <fullName evidence="1">Uncharacterized protein</fullName>
    </submittedName>
</protein>
<reference evidence="1 2" key="1">
    <citation type="submission" date="2021-06" db="EMBL/GenBank/DDBJ databases">
        <title>Caerostris darwini draft genome.</title>
        <authorList>
            <person name="Kono N."/>
            <person name="Arakawa K."/>
        </authorList>
    </citation>
    <scope>NUCLEOTIDE SEQUENCE [LARGE SCALE GENOMIC DNA]</scope>
</reference>
<organism evidence="1 2">
    <name type="scientific">Caerostris darwini</name>
    <dbReference type="NCBI Taxonomy" id="1538125"/>
    <lineage>
        <taxon>Eukaryota</taxon>
        <taxon>Metazoa</taxon>
        <taxon>Ecdysozoa</taxon>
        <taxon>Arthropoda</taxon>
        <taxon>Chelicerata</taxon>
        <taxon>Arachnida</taxon>
        <taxon>Araneae</taxon>
        <taxon>Araneomorphae</taxon>
        <taxon>Entelegynae</taxon>
        <taxon>Araneoidea</taxon>
        <taxon>Araneidae</taxon>
        <taxon>Caerostris</taxon>
    </lineage>
</organism>
<comment type="caution">
    <text evidence="1">The sequence shown here is derived from an EMBL/GenBank/DDBJ whole genome shotgun (WGS) entry which is preliminary data.</text>
</comment>
<evidence type="ECO:0000313" key="2">
    <source>
        <dbReference type="Proteomes" id="UP001054837"/>
    </source>
</evidence>
<gene>
    <name evidence="1" type="ORF">CDAR_320841</name>
</gene>
<keyword evidence="2" id="KW-1185">Reference proteome</keyword>
<dbReference type="AlphaFoldDB" id="A0AAV4X0C2"/>
<evidence type="ECO:0000313" key="1">
    <source>
        <dbReference type="EMBL" id="GIY87449.1"/>
    </source>
</evidence>
<name>A0AAV4X0C2_9ARAC</name>